<dbReference type="InterPro" id="IPR056157">
    <property type="entry name" value="TPR_IFT80_172_dom"/>
</dbReference>
<dbReference type="InterPro" id="IPR057361">
    <property type="entry name" value="TPR_WDR35"/>
</dbReference>
<evidence type="ECO:0000256" key="6">
    <source>
        <dbReference type="ARBA" id="ARBA00023069"/>
    </source>
</evidence>
<keyword evidence="2" id="KW-0963">Cytoplasm</keyword>
<dbReference type="InterPro" id="IPR056158">
    <property type="entry name" value="Beta-prop_IFT121_2nd"/>
</dbReference>
<dbReference type="InterPro" id="IPR057979">
    <property type="entry name" value="TPR_IFT121"/>
</dbReference>
<dbReference type="GO" id="GO:1905515">
    <property type="term" value="P:non-motile cilium assembly"/>
    <property type="evidence" value="ECO:0007669"/>
    <property type="project" value="TreeGrafter"/>
</dbReference>
<feature type="domain" description="IFT121-like TPR repeats" evidence="13">
    <location>
        <begin position="1002"/>
        <end position="1101"/>
    </location>
</feature>
<proteinExistence type="predicted"/>
<dbReference type="Proteomes" id="UP000597762">
    <property type="component" value="Unassembled WGS sequence"/>
</dbReference>
<evidence type="ECO:0000256" key="5">
    <source>
        <dbReference type="ARBA" id="ARBA00022794"/>
    </source>
</evidence>
<organism evidence="14 15">
    <name type="scientific">Acanthosepion pharaonis</name>
    <name type="common">Pharaoh cuttlefish</name>
    <name type="synonym">Sepia pharaonis</name>
    <dbReference type="NCBI Taxonomy" id="158019"/>
    <lineage>
        <taxon>Eukaryota</taxon>
        <taxon>Metazoa</taxon>
        <taxon>Spiralia</taxon>
        <taxon>Lophotrochozoa</taxon>
        <taxon>Mollusca</taxon>
        <taxon>Cephalopoda</taxon>
        <taxon>Coleoidea</taxon>
        <taxon>Decapodiformes</taxon>
        <taxon>Sepiida</taxon>
        <taxon>Sepiina</taxon>
        <taxon>Sepiidae</taxon>
        <taxon>Acanthosepion</taxon>
    </lineage>
</organism>
<reference evidence="14" key="1">
    <citation type="submission" date="2021-01" db="EMBL/GenBank/DDBJ databases">
        <authorList>
            <person name="Li R."/>
            <person name="Bekaert M."/>
        </authorList>
    </citation>
    <scope>NUCLEOTIDE SEQUENCE</scope>
    <source>
        <strain evidence="14">Farmed</strain>
    </source>
</reference>
<dbReference type="Pfam" id="PF23145">
    <property type="entry name" value="Zf_2nd_IFT121"/>
    <property type="match status" value="1"/>
</dbReference>
<evidence type="ECO:0000259" key="12">
    <source>
        <dbReference type="Pfam" id="PF24797"/>
    </source>
</evidence>
<keyword evidence="15" id="KW-1185">Reference proteome</keyword>
<evidence type="ECO:0000313" key="14">
    <source>
        <dbReference type="EMBL" id="CAE1311718.1"/>
    </source>
</evidence>
<keyword evidence="6" id="KW-0969">Cilium</keyword>
<evidence type="ECO:0000259" key="13">
    <source>
        <dbReference type="Pfam" id="PF25768"/>
    </source>
</evidence>
<comment type="subcellular location">
    <subcellularLocation>
        <location evidence="1">Cytoplasm</location>
        <location evidence="1">Cytoskeleton</location>
        <location evidence="1">Cilium basal body</location>
    </subcellularLocation>
</comment>
<keyword evidence="5" id="KW-0970">Cilium biogenesis/degradation</keyword>
<name>A0A812DVQ7_ACAPH</name>
<evidence type="ECO:0000256" key="1">
    <source>
        <dbReference type="ARBA" id="ARBA00004120"/>
    </source>
</evidence>
<dbReference type="InterPro" id="IPR056159">
    <property type="entry name" value="Beta-prop_IFT121_TULP_N"/>
</dbReference>
<evidence type="ECO:0000259" key="9">
    <source>
        <dbReference type="Pfam" id="PF23145"/>
    </source>
</evidence>
<dbReference type="InterPro" id="IPR011990">
    <property type="entry name" value="TPR-like_helical_dom_sf"/>
</dbReference>
<dbReference type="GO" id="GO:0035721">
    <property type="term" value="P:intraciliary retrograde transport"/>
    <property type="evidence" value="ECO:0007669"/>
    <property type="project" value="TreeGrafter"/>
</dbReference>
<evidence type="ECO:0000256" key="2">
    <source>
        <dbReference type="ARBA" id="ARBA00022490"/>
    </source>
</evidence>
<dbReference type="GO" id="GO:0061512">
    <property type="term" value="P:protein localization to cilium"/>
    <property type="evidence" value="ECO:0007669"/>
    <property type="project" value="TreeGrafter"/>
</dbReference>
<dbReference type="SUPFAM" id="SSF48452">
    <property type="entry name" value="TPR-like"/>
    <property type="match status" value="1"/>
</dbReference>
<dbReference type="Pfam" id="PF23387">
    <property type="entry name" value="TPR_IFT80_172"/>
    <property type="match status" value="1"/>
</dbReference>
<dbReference type="OrthoDB" id="10260567at2759"/>
<dbReference type="GO" id="GO:0097730">
    <property type="term" value="C:non-motile cilium"/>
    <property type="evidence" value="ECO:0007669"/>
    <property type="project" value="TreeGrafter"/>
</dbReference>
<dbReference type="EMBL" id="CAHIKZ030004524">
    <property type="protein sequence ID" value="CAE1311718.1"/>
    <property type="molecule type" value="Genomic_DNA"/>
</dbReference>
<keyword evidence="3" id="KW-0853">WD repeat</keyword>
<evidence type="ECO:0000256" key="8">
    <source>
        <dbReference type="ARBA" id="ARBA00023273"/>
    </source>
</evidence>
<keyword evidence="7" id="KW-0206">Cytoskeleton</keyword>
<dbReference type="InterPro" id="IPR039857">
    <property type="entry name" value="Ift122/121"/>
</dbReference>
<feature type="domain" description="IFT121-like zinc finger" evidence="9">
    <location>
        <begin position="1131"/>
        <end position="1172"/>
    </location>
</feature>
<keyword evidence="4" id="KW-0677">Repeat</keyword>
<evidence type="ECO:0000256" key="7">
    <source>
        <dbReference type="ARBA" id="ARBA00023212"/>
    </source>
</evidence>
<evidence type="ECO:0000256" key="3">
    <source>
        <dbReference type="ARBA" id="ARBA00022574"/>
    </source>
</evidence>
<dbReference type="Gene3D" id="2.130.10.10">
    <property type="entry name" value="YVTN repeat-like/Quinoprotein amine dehydrogenase"/>
    <property type="match status" value="1"/>
</dbReference>
<evidence type="ECO:0000256" key="4">
    <source>
        <dbReference type="ARBA" id="ARBA00022737"/>
    </source>
</evidence>
<accession>A0A812DVQ7</accession>
<feature type="domain" description="IFT121 second beta-propeller" evidence="11">
    <location>
        <begin position="333"/>
        <end position="650"/>
    </location>
</feature>
<dbReference type="Pfam" id="PF23390">
    <property type="entry name" value="Beta-prop_WDR35_2nd"/>
    <property type="match status" value="1"/>
</dbReference>
<protein>
    <submittedName>
        <fullName evidence="14">WDR35</fullName>
    </submittedName>
</protein>
<dbReference type="PIRSF" id="PIRSF037536">
    <property type="entry name" value="WD_repeat_p35"/>
    <property type="match status" value="1"/>
</dbReference>
<dbReference type="Pfam" id="PF25170">
    <property type="entry name" value="TPR_WDR35"/>
    <property type="match status" value="1"/>
</dbReference>
<evidence type="ECO:0000259" key="11">
    <source>
        <dbReference type="Pfam" id="PF23390"/>
    </source>
</evidence>
<comment type="caution">
    <text evidence="14">The sequence shown here is derived from an EMBL/GenBank/DDBJ whole genome shotgun (WGS) entry which is preliminary data.</text>
</comment>
<dbReference type="SUPFAM" id="SSF50978">
    <property type="entry name" value="WD40 repeat-like"/>
    <property type="match status" value="2"/>
</dbReference>
<dbReference type="InterPro" id="IPR056170">
    <property type="entry name" value="Znf_IFT121-like"/>
</dbReference>
<dbReference type="FunFam" id="1.25.40.470:FF:000004">
    <property type="entry name" value="WD repeat-containing protein 35"/>
    <property type="match status" value="1"/>
</dbReference>
<dbReference type="AlphaFoldDB" id="A0A812DVQ7"/>
<dbReference type="PANTHER" id="PTHR12764:SF5">
    <property type="entry name" value="LD29485P"/>
    <property type="match status" value="1"/>
</dbReference>
<dbReference type="Pfam" id="PF24797">
    <property type="entry name" value="Beta-prop_WDR35_TULP_N"/>
    <property type="match status" value="1"/>
</dbReference>
<evidence type="ECO:0000313" key="15">
    <source>
        <dbReference type="Proteomes" id="UP000597762"/>
    </source>
</evidence>
<feature type="domain" description="IFT121/TULP4 N-terminal" evidence="12">
    <location>
        <begin position="1"/>
        <end position="328"/>
    </location>
</feature>
<gene>
    <name evidence="14" type="ORF">SPHA_63090</name>
</gene>
<dbReference type="InterPro" id="IPR036322">
    <property type="entry name" value="WD40_repeat_dom_sf"/>
</dbReference>
<evidence type="ECO:0000259" key="10">
    <source>
        <dbReference type="Pfam" id="PF23387"/>
    </source>
</evidence>
<dbReference type="PANTHER" id="PTHR12764">
    <property type="entry name" value="WD REPEAT DOMAIN-RELATED"/>
    <property type="match status" value="1"/>
</dbReference>
<dbReference type="InterPro" id="IPR015943">
    <property type="entry name" value="WD40/YVTN_repeat-like_dom_sf"/>
</dbReference>
<sequence>MFVYLSKKIAMPNNSKLLCVAWNKSEGYIACGGENGLLRIMQLESPLDVKGKSRQSSLSMNQGVAGHTGFVQMARWNDYYKKLTTSDINGLIIVWGLSKDKWIEEMVNNRHTVIQDMKWNADGKMICIVFEDGVVIVGTVDGERIWGRNLGGRNFSKVEWSPDSKMLLFGMINGEVHVYDNMGNYINRVVLHCLNDVPAPFKLVSIYWYNGSFGYIEANCPSLLICYTNGRVQIMRSEIDNAPVVFDTQMRIEDVAWNHLGSTIAIAGSVTIQGSDRETNFIHFYSPLGEHLRSLKIPGKELKSCAWEGFGLRLAVTVDHLVYFANIKPDYKWGYCSTSVVYSFTKPDRSETSVVFWETTKDEKFIKYMKSLTNLISHGEYCCLITKNEETAGQYILVLCNSIGTPLEQKDIDMEPMFLEMTKSYVIVASREVFYMWQFQNPKKITSVHLSSRRSRREKLFHIDKVPGPSTQNENIDFNLANVTTTNPICAICASDKIILIARENGVIHHYSLPHVMLEHKYNFNVLPSQMAINSNSTILAIVDNFGVLTFYQLEGQNSSGTTGKEFVGERLKFERKDVWNIKWASDNPDLFAMMEKDRMYVIRGLDPEEPVICKGYICQFSDLQIKTVLLDDIMLYPENPTKGLVVDIEIKALRDTRGLLEKVGIEEAQKFIEDNPHPRLWYLLAEAALDNMNLTVAEQAFVHCKDYHGIQFVKRLNNQTNESIRKAEILCYFKKFDEAEDLYVSMDRRDLAVSLRKMLGDWFRVAALLKSGGVGDDVQLEEAWNAIGDYYADRQKWQEAVSYYEQGRNQVRLADCYYILEDFAGLEKMINALPENHELLPKISAMFVTVGMCDQAVEAFIKCNRVRDAIDCCIHLNQWNMAIDLARQHAVKDIDSLLTKYAGHLLEKGRSMNAIELYRKAGHYLEAAKLLLKEANRIAKKAKPLLMKKMYVLTGLLMEKYHEQMKFNVKSQKGKKADVSSSLEGFLEEDTASMYDAQLVDSPWHHAEAYHFYLLTHTQLQAGYVDAAMKTALVLRDYEDVLDPVNIYSLLALAACANRAFGTCSKAFIKLESLESLEPAQKQQFEDLAFEIFTRHSPKDSKSNQVDCPSCASSMPDWASICASCDAKYPPCIVSGRTILDYHYWMCNHCKHRAYESEILQRQTCPLCHSPF</sequence>
<dbReference type="Gene3D" id="1.25.40.470">
    <property type="match status" value="1"/>
</dbReference>
<dbReference type="Pfam" id="PF25768">
    <property type="entry name" value="TPR_IFT121"/>
    <property type="match status" value="1"/>
</dbReference>
<dbReference type="GO" id="GO:0030991">
    <property type="term" value="C:intraciliary transport particle A"/>
    <property type="evidence" value="ECO:0007669"/>
    <property type="project" value="TreeGrafter"/>
</dbReference>
<dbReference type="InterPro" id="IPR017233">
    <property type="entry name" value="WDR35"/>
</dbReference>
<feature type="domain" description="IFT80/172/WDR35 TPR" evidence="10">
    <location>
        <begin position="681"/>
        <end position="765"/>
    </location>
</feature>
<keyword evidence="8" id="KW-0966">Cell projection</keyword>